<dbReference type="RefSeq" id="WP_182535838.1">
    <property type="nucleotide sequence ID" value="NZ_JACJIP010000014.1"/>
</dbReference>
<dbReference type="PANTHER" id="PTHR24134">
    <property type="entry name" value="ANKYRIN REPEAT-CONTAINING PROTEIN DDB_G0279043"/>
    <property type="match status" value="1"/>
</dbReference>
<dbReference type="PROSITE" id="PS51257">
    <property type="entry name" value="PROKAR_LIPOPROTEIN"/>
    <property type="match status" value="1"/>
</dbReference>
<sequence length="215" mass="23782">MKMRRIYVIGIQLLCLMALTGCSFVERVLNSQQSEQARTDGMFTELNMAIREGKLNEVQQLLNEGVSPNIAADYGVGADVIPVGNLSLAVNFNEDPVPLVKILLEAGANPSEDFPAMHYAIEKGDLEVVELLAQYGADVDSGLQSAVMFDQVSIVRMLLDHGADPNKGVTMARTTYNADMLKLLEEAGATIYNRPRHETHPEDYKTEDDVRVRIR</sequence>
<proteinExistence type="predicted"/>
<dbReference type="PROSITE" id="PS50297">
    <property type="entry name" value="ANK_REP_REGION"/>
    <property type="match status" value="1"/>
</dbReference>
<dbReference type="PANTHER" id="PTHR24134:SF9">
    <property type="entry name" value="ANKYRIN REPEAT AND SOCS BOX PROTEIN 8"/>
    <property type="match status" value="1"/>
</dbReference>
<feature type="repeat" description="ANK" evidence="3">
    <location>
        <begin position="112"/>
        <end position="144"/>
    </location>
</feature>
<dbReference type="InterPro" id="IPR002110">
    <property type="entry name" value="Ankyrin_rpt"/>
</dbReference>
<dbReference type="AlphaFoldDB" id="A0A7W3STT6"/>
<accession>A0A7W3STT6</accession>
<comment type="caution">
    <text evidence="5">The sequence shown here is derived from an EMBL/GenBank/DDBJ whole genome shotgun (WGS) entry which is preliminary data.</text>
</comment>
<dbReference type="Proteomes" id="UP000567067">
    <property type="component" value="Unassembled WGS sequence"/>
</dbReference>
<name>A0A7W3STT6_9BACL</name>
<protein>
    <submittedName>
        <fullName evidence="5">Ankyrin repeat protein</fullName>
    </submittedName>
</protein>
<keyword evidence="1" id="KW-0677">Repeat</keyword>
<feature type="region of interest" description="Disordered" evidence="4">
    <location>
        <begin position="196"/>
        <end position="215"/>
    </location>
</feature>
<dbReference type="SMART" id="SM00248">
    <property type="entry name" value="ANK"/>
    <property type="match status" value="3"/>
</dbReference>
<dbReference type="SUPFAM" id="SSF48403">
    <property type="entry name" value="Ankyrin repeat"/>
    <property type="match status" value="1"/>
</dbReference>
<evidence type="ECO:0000313" key="6">
    <source>
        <dbReference type="Proteomes" id="UP000567067"/>
    </source>
</evidence>
<gene>
    <name evidence="5" type="ORF">FHR92_002451</name>
</gene>
<dbReference type="Pfam" id="PF12796">
    <property type="entry name" value="Ank_2"/>
    <property type="match status" value="1"/>
</dbReference>
<dbReference type="PROSITE" id="PS50088">
    <property type="entry name" value="ANK_REPEAT"/>
    <property type="match status" value="1"/>
</dbReference>
<reference evidence="5 6" key="1">
    <citation type="submission" date="2020-08" db="EMBL/GenBank/DDBJ databases">
        <title>Genomic Encyclopedia of Type Strains, Phase III (KMG-III): the genomes of soil and plant-associated and newly described type strains.</title>
        <authorList>
            <person name="Whitman W."/>
        </authorList>
    </citation>
    <scope>NUCLEOTIDE SEQUENCE [LARGE SCALE GENOMIC DNA]</scope>
    <source>
        <strain evidence="5 6">CECT 8693</strain>
    </source>
</reference>
<organism evidence="5 6">
    <name type="scientific">Fontibacillus solani</name>
    <dbReference type="NCBI Taxonomy" id="1572857"/>
    <lineage>
        <taxon>Bacteria</taxon>
        <taxon>Bacillati</taxon>
        <taxon>Bacillota</taxon>
        <taxon>Bacilli</taxon>
        <taxon>Bacillales</taxon>
        <taxon>Paenibacillaceae</taxon>
        <taxon>Fontibacillus</taxon>
    </lineage>
</organism>
<evidence type="ECO:0000313" key="5">
    <source>
        <dbReference type="EMBL" id="MBA9085979.1"/>
    </source>
</evidence>
<keyword evidence="6" id="KW-1185">Reference proteome</keyword>
<keyword evidence="2 3" id="KW-0040">ANK repeat</keyword>
<dbReference type="InterPro" id="IPR036770">
    <property type="entry name" value="Ankyrin_rpt-contain_sf"/>
</dbReference>
<evidence type="ECO:0000256" key="1">
    <source>
        <dbReference type="ARBA" id="ARBA00022737"/>
    </source>
</evidence>
<evidence type="ECO:0000256" key="2">
    <source>
        <dbReference type="ARBA" id="ARBA00023043"/>
    </source>
</evidence>
<evidence type="ECO:0000256" key="3">
    <source>
        <dbReference type="PROSITE-ProRule" id="PRU00023"/>
    </source>
</evidence>
<dbReference type="Gene3D" id="1.25.40.20">
    <property type="entry name" value="Ankyrin repeat-containing domain"/>
    <property type="match status" value="1"/>
</dbReference>
<dbReference type="EMBL" id="JACJIP010000014">
    <property type="protein sequence ID" value="MBA9085979.1"/>
    <property type="molecule type" value="Genomic_DNA"/>
</dbReference>
<evidence type="ECO:0000256" key="4">
    <source>
        <dbReference type="SAM" id="MobiDB-lite"/>
    </source>
</evidence>